<evidence type="ECO:0000256" key="1">
    <source>
        <dbReference type="ARBA" id="ARBA00004651"/>
    </source>
</evidence>
<name>A0A1G1XZB6_9BACT</name>
<dbReference type="Proteomes" id="UP000178930">
    <property type="component" value="Unassembled WGS sequence"/>
</dbReference>
<reference evidence="10 11" key="1">
    <citation type="journal article" date="2016" name="Nat. Commun.">
        <title>Thousands of microbial genomes shed light on interconnected biogeochemical processes in an aquifer system.</title>
        <authorList>
            <person name="Anantharaman K."/>
            <person name="Brown C.T."/>
            <person name="Hug L.A."/>
            <person name="Sharon I."/>
            <person name="Castelle C.J."/>
            <person name="Probst A.J."/>
            <person name="Thomas B.C."/>
            <person name="Singh A."/>
            <person name="Wilkins M.J."/>
            <person name="Karaoz U."/>
            <person name="Brodie E.L."/>
            <person name="Williams K.H."/>
            <person name="Hubbard S.S."/>
            <person name="Banfield J.F."/>
        </authorList>
    </citation>
    <scope>NUCLEOTIDE SEQUENCE [LARGE SCALE GENOMIC DNA]</scope>
</reference>
<evidence type="ECO:0000256" key="7">
    <source>
        <dbReference type="ARBA" id="ARBA00023136"/>
    </source>
</evidence>
<feature type="transmembrane region" description="Helical" evidence="8">
    <location>
        <begin position="339"/>
        <end position="360"/>
    </location>
</feature>
<organism evidence="10 11">
    <name type="scientific">Candidatus Buchananbacteria bacterium RIFCSPHIGHO2_01_FULL_39_14</name>
    <dbReference type="NCBI Taxonomy" id="1797532"/>
    <lineage>
        <taxon>Bacteria</taxon>
        <taxon>Candidatus Buchananiibacteriota</taxon>
    </lineage>
</organism>
<evidence type="ECO:0000256" key="6">
    <source>
        <dbReference type="ARBA" id="ARBA00022989"/>
    </source>
</evidence>
<evidence type="ECO:0000256" key="2">
    <source>
        <dbReference type="ARBA" id="ARBA00022475"/>
    </source>
</evidence>
<keyword evidence="6 8" id="KW-1133">Transmembrane helix</keyword>
<keyword evidence="5 8" id="KW-0812">Transmembrane</keyword>
<feature type="transmembrane region" description="Helical" evidence="8">
    <location>
        <begin position="148"/>
        <end position="166"/>
    </location>
</feature>
<comment type="subcellular location">
    <subcellularLocation>
        <location evidence="1">Cell membrane</location>
        <topology evidence="1">Multi-pass membrane protein</topology>
    </subcellularLocation>
</comment>
<feature type="transmembrane region" description="Helical" evidence="8">
    <location>
        <begin position="126"/>
        <end position="142"/>
    </location>
</feature>
<dbReference type="AlphaFoldDB" id="A0A1G1XZB6"/>
<evidence type="ECO:0000313" key="10">
    <source>
        <dbReference type="EMBL" id="OGY44910.1"/>
    </source>
</evidence>
<sequence>MSSFIAKNRYYILAAIGLLAAFLIFFRLGRFDLRTDDVLYSLRSIGYIDFLDSNLQTSPFTWFEKNPWWSRLSFHDAPPLVFLIQFIFFKILGVSLISARLPFAFAGLGSIILVYFIGRRLYHEKIGLLAAFLLTIFTYQTWASRVGYLEPMALFFALFTFLFFLKGLENDKFFLWFGVFAGLALLSKYTAIFVLIAALAYLFFENKKLLFNKNLIIGLILTIFIFSPVIIYNLMMFSARGHFDLQFSILFGQDISQDWPIISREVKGFSFNNIVNLGQSFLGLYSLPVLFLIVISIIAASFRILPGLKTEKSYLLPLVIAVLLIEFSVLGASERLLSLLNPFFALVLAASLYAFGHYLWQKNYQMIFSCLVGIFVLIFIFEIFYNLNTNHFYQAIGQGGKHYANNLRFDNGVFKELGNYLIRETDILQKPNLKIKNIEDLRLNLSEDAAGSDVIIYDRNLHWFSSLWSLRRYGIYYRSIVIGDTDLAILMPKIDFRDFFQQAGAKHLYYIYGTSDFEVDKVAAQPNRQFSARIADLFASSSGSEVKAIKDQQGKVAFKIYKLTLNN</sequence>
<keyword evidence="2" id="KW-1003">Cell membrane</keyword>
<feature type="transmembrane region" description="Helical" evidence="8">
    <location>
        <begin position="314"/>
        <end position="332"/>
    </location>
</feature>
<feature type="domain" description="Glycosyltransferase RgtA/B/C/D-like" evidence="9">
    <location>
        <begin position="76"/>
        <end position="232"/>
    </location>
</feature>
<protein>
    <recommendedName>
        <fullName evidence="9">Glycosyltransferase RgtA/B/C/D-like domain-containing protein</fullName>
    </recommendedName>
</protein>
<evidence type="ECO:0000259" key="9">
    <source>
        <dbReference type="Pfam" id="PF13231"/>
    </source>
</evidence>
<keyword evidence="7 8" id="KW-0472">Membrane</keyword>
<gene>
    <name evidence="10" type="ORF">A2729_03970</name>
</gene>
<evidence type="ECO:0000256" key="8">
    <source>
        <dbReference type="SAM" id="Phobius"/>
    </source>
</evidence>
<feature type="transmembrane region" description="Helical" evidence="8">
    <location>
        <begin position="282"/>
        <end position="302"/>
    </location>
</feature>
<dbReference type="GO" id="GO:0016763">
    <property type="term" value="F:pentosyltransferase activity"/>
    <property type="evidence" value="ECO:0007669"/>
    <property type="project" value="TreeGrafter"/>
</dbReference>
<keyword evidence="4" id="KW-0808">Transferase</keyword>
<dbReference type="EMBL" id="MHIB01000009">
    <property type="protein sequence ID" value="OGY44910.1"/>
    <property type="molecule type" value="Genomic_DNA"/>
</dbReference>
<dbReference type="InterPro" id="IPR038731">
    <property type="entry name" value="RgtA/B/C-like"/>
</dbReference>
<dbReference type="PANTHER" id="PTHR33908">
    <property type="entry name" value="MANNOSYLTRANSFERASE YKCB-RELATED"/>
    <property type="match status" value="1"/>
</dbReference>
<comment type="caution">
    <text evidence="10">The sequence shown here is derived from an EMBL/GenBank/DDBJ whole genome shotgun (WGS) entry which is preliminary data.</text>
</comment>
<dbReference type="InterPro" id="IPR050297">
    <property type="entry name" value="LipidA_mod_glycosyltrf_83"/>
</dbReference>
<evidence type="ECO:0000313" key="11">
    <source>
        <dbReference type="Proteomes" id="UP000178930"/>
    </source>
</evidence>
<evidence type="ECO:0000256" key="4">
    <source>
        <dbReference type="ARBA" id="ARBA00022679"/>
    </source>
</evidence>
<dbReference type="GO" id="GO:0005886">
    <property type="term" value="C:plasma membrane"/>
    <property type="evidence" value="ECO:0007669"/>
    <property type="project" value="UniProtKB-SubCell"/>
</dbReference>
<feature type="transmembrane region" description="Helical" evidence="8">
    <location>
        <begin position="12"/>
        <end position="29"/>
    </location>
</feature>
<keyword evidence="3" id="KW-0328">Glycosyltransferase</keyword>
<proteinExistence type="predicted"/>
<dbReference type="Pfam" id="PF13231">
    <property type="entry name" value="PMT_2"/>
    <property type="match status" value="1"/>
</dbReference>
<feature type="transmembrane region" description="Helical" evidence="8">
    <location>
        <begin position="215"/>
        <end position="235"/>
    </location>
</feature>
<dbReference type="GO" id="GO:0009103">
    <property type="term" value="P:lipopolysaccharide biosynthetic process"/>
    <property type="evidence" value="ECO:0007669"/>
    <property type="project" value="UniProtKB-ARBA"/>
</dbReference>
<feature type="transmembrane region" description="Helical" evidence="8">
    <location>
        <begin position="366"/>
        <end position="385"/>
    </location>
</feature>
<dbReference type="PANTHER" id="PTHR33908:SF11">
    <property type="entry name" value="MEMBRANE PROTEIN"/>
    <property type="match status" value="1"/>
</dbReference>
<feature type="transmembrane region" description="Helical" evidence="8">
    <location>
        <begin position="81"/>
        <end position="114"/>
    </location>
</feature>
<accession>A0A1G1XZB6</accession>
<evidence type="ECO:0000256" key="3">
    <source>
        <dbReference type="ARBA" id="ARBA00022676"/>
    </source>
</evidence>
<dbReference type="STRING" id="1797532.A2729_03970"/>
<evidence type="ECO:0000256" key="5">
    <source>
        <dbReference type="ARBA" id="ARBA00022692"/>
    </source>
</evidence>
<feature type="transmembrane region" description="Helical" evidence="8">
    <location>
        <begin position="173"/>
        <end position="203"/>
    </location>
</feature>